<accession>A0AAW2PI98</accession>
<organism evidence="2">
    <name type="scientific">Sesamum radiatum</name>
    <name type="common">Black benniseed</name>
    <dbReference type="NCBI Taxonomy" id="300843"/>
    <lineage>
        <taxon>Eukaryota</taxon>
        <taxon>Viridiplantae</taxon>
        <taxon>Streptophyta</taxon>
        <taxon>Embryophyta</taxon>
        <taxon>Tracheophyta</taxon>
        <taxon>Spermatophyta</taxon>
        <taxon>Magnoliopsida</taxon>
        <taxon>eudicotyledons</taxon>
        <taxon>Gunneridae</taxon>
        <taxon>Pentapetalae</taxon>
        <taxon>asterids</taxon>
        <taxon>lamiids</taxon>
        <taxon>Lamiales</taxon>
        <taxon>Pedaliaceae</taxon>
        <taxon>Sesamum</taxon>
    </lineage>
</organism>
<name>A0AAW2PI98_SESRA</name>
<comment type="caution">
    <text evidence="2">The sequence shown here is derived from an EMBL/GenBank/DDBJ whole genome shotgun (WGS) entry which is preliminary data.</text>
</comment>
<protein>
    <recommendedName>
        <fullName evidence="1">Reverse transcriptase zinc-binding domain-containing protein</fullName>
    </recommendedName>
</protein>
<reference evidence="2" key="1">
    <citation type="submission" date="2020-06" db="EMBL/GenBank/DDBJ databases">
        <authorList>
            <person name="Li T."/>
            <person name="Hu X."/>
            <person name="Zhang T."/>
            <person name="Song X."/>
            <person name="Zhang H."/>
            <person name="Dai N."/>
            <person name="Sheng W."/>
            <person name="Hou X."/>
            <person name="Wei L."/>
        </authorList>
    </citation>
    <scope>NUCLEOTIDE SEQUENCE</scope>
    <source>
        <strain evidence="2">G02</strain>
        <tissue evidence="2">Leaf</tissue>
    </source>
</reference>
<reference evidence="2" key="2">
    <citation type="journal article" date="2024" name="Plant">
        <title>Genomic evolution and insights into agronomic trait innovations of Sesamum species.</title>
        <authorList>
            <person name="Miao H."/>
            <person name="Wang L."/>
            <person name="Qu L."/>
            <person name="Liu H."/>
            <person name="Sun Y."/>
            <person name="Le M."/>
            <person name="Wang Q."/>
            <person name="Wei S."/>
            <person name="Zheng Y."/>
            <person name="Lin W."/>
            <person name="Duan Y."/>
            <person name="Cao H."/>
            <person name="Xiong S."/>
            <person name="Wang X."/>
            <person name="Wei L."/>
            <person name="Li C."/>
            <person name="Ma Q."/>
            <person name="Ju M."/>
            <person name="Zhao R."/>
            <person name="Li G."/>
            <person name="Mu C."/>
            <person name="Tian Q."/>
            <person name="Mei H."/>
            <person name="Zhang T."/>
            <person name="Gao T."/>
            <person name="Zhang H."/>
        </authorList>
    </citation>
    <scope>NUCLEOTIDE SEQUENCE</scope>
    <source>
        <strain evidence="2">G02</strain>
    </source>
</reference>
<dbReference type="EMBL" id="JACGWJ010000017">
    <property type="protein sequence ID" value="KAL0355879.1"/>
    <property type="molecule type" value="Genomic_DNA"/>
</dbReference>
<feature type="domain" description="Reverse transcriptase zinc-binding" evidence="1">
    <location>
        <begin position="9"/>
        <end position="80"/>
    </location>
</feature>
<evidence type="ECO:0000313" key="2">
    <source>
        <dbReference type="EMBL" id="KAL0355879.1"/>
    </source>
</evidence>
<dbReference type="AlphaFoldDB" id="A0AAW2PI98"/>
<sequence>MLNGETRGSDDQQSWRFIWTLKAQPKVFLFAWRAVRNALPMLVQLRRRGIQIDETCNGCLGDLEDVGHVLATCSFARQVWALFGLPWKIVERKDVGIEEWFRKVFQELRGHDFYLFKNLLGHMGIWQQVHF</sequence>
<dbReference type="InterPro" id="IPR026960">
    <property type="entry name" value="RVT-Znf"/>
</dbReference>
<dbReference type="Pfam" id="PF13966">
    <property type="entry name" value="zf-RVT"/>
    <property type="match status" value="1"/>
</dbReference>
<proteinExistence type="predicted"/>
<gene>
    <name evidence="2" type="ORF">Sradi_4034800</name>
</gene>
<evidence type="ECO:0000259" key="1">
    <source>
        <dbReference type="Pfam" id="PF13966"/>
    </source>
</evidence>